<gene>
    <name evidence="1" type="ORF">G1C97_1053</name>
</gene>
<comment type="caution">
    <text evidence="1">The sequence shown here is derived from an EMBL/GenBank/DDBJ whole genome shotgun (WGS) entry which is preliminary data.</text>
</comment>
<sequence>MTLDKNLTFGEILEQRPLNDIPYEAFVRGKAAQQDATMPTLFDLEGLD</sequence>
<evidence type="ECO:0000313" key="1">
    <source>
        <dbReference type="EMBL" id="NMM98104.1"/>
    </source>
</evidence>
<evidence type="ECO:0000313" key="2">
    <source>
        <dbReference type="Proteomes" id="UP000543419"/>
    </source>
</evidence>
<keyword evidence="2" id="KW-1185">Reference proteome</keyword>
<dbReference type="Proteomes" id="UP000543419">
    <property type="component" value="Unassembled WGS sequence"/>
</dbReference>
<organism evidence="1 2">
    <name type="scientific">Bifidobacterium olomucense</name>
    <dbReference type="NCBI Taxonomy" id="2675324"/>
    <lineage>
        <taxon>Bacteria</taxon>
        <taxon>Bacillati</taxon>
        <taxon>Actinomycetota</taxon>
        <taxon>Actinomycetes</taxon>
        <taxon>Bifidobacteriales</taxon>
        <taxon>Bifidobacteriaceae</taxon>
        <taxon>Bifidobacterium</taxon>
    </lineage>
</organism>
<dbReference type="AlphaFoldDB" id="A0A7Y0HXK2"/>
<reference evidence="1 2" key="1">
    <citation type="submission" date="2020-02" db="EMBL/GenBank/DDBJ databases">
        <title>Characterization of phylogenetic diversity of novel bifidobacterial species isolated in Czech ZOOs.</title>
        <authorList>
            <person name="Lugli G.A."/>
            <person name="Vera N.B."/>
            <person name="Ventura M."/>
        </authorList>
    </citation>
    <scope>NUCLEOTIDE SEQUENCE [LARGE SCALE GENOMIC DNA]</scope>
    <source>
        <strain evidence="1 2">DSM 109959</strain>
    </source>
</reference>
<dbReference type="EMBL" id="JAAIIG010000003">
    <property type="protein sequence ID" value="NMM98104.1"/>
    <property type="molecule type" value="Genomic_DNA"/>
</dbReference>
<accession>A0A7Y0HXK2</accession>
<protein>
    <submittedName>
        <fullName evidence="1">Uncharacterized protein</fullName>
    </submittedName>
</protein>
<proteinExistence type="predicted"/>
<dbReference type="RefSeq" id="WP_169240853.1">
    <property type="nucleotide sequence ID" value="NZ_JAAIIG010000003.1"/>
</dbReference>
<name>A0A7Y0HXK2_9BIFI</name>